<reference evidence="2 3" key="1">
    <citation type="submission" date="2016-07" db="EMBL/GenBank/DDBJ databases">
        <title>Pervasive Adenine N6-methylation of Active Genes in Fungi.</title>
        <authorList>
            <consortium name="DOE Joint Genome Institute"/>
            <person name="Mondo S.J."/>
            <person name="Dannebaum R.O."/>
            <person name="Kuo R.C."/>
            <person name="Labutti K."/>
            <person name="Haridas S."/>
            <person name="Kuo A."/>
            <person name="Salamov A."/>
            <person name="Ahrendt S.R."/>
            <person name="Lipzen A."/>
            <person name="Sullivan W."/>
            <person name="Andreopoulos W.B."/>
            <person name="Clum A."/>
            <person name="Lindquist E."/>
            <person name="Daum C."/>
            <person name="Ramamoorthy G.K."/>
            <person name="Gryganskyi A."/>
            <person name="Culley D."/>
            <person name="Magnuson J.K."/>
            <person name="James T.Y."/>
            <person name="O'Malley M.A."/>
            <person name="Stajich J.E."/>
            <person name="Spatafora J.W."/>
            <person name="Visel A."/>
            <person name="Grigoriev I.V."/>
        </authorList>
    </citation>
    <scope>NUCLEOTIDE SEQUENCE [LARGE SCALE GENOMIC DNA]</scope>
    <source>
        <strain evidence="2 3">CBS 931.73</strain>
    </source>
</reference>
<evidence type="ECO:0000313" key="3">
    <source>
        <dbReference type="Proteomes" id="UP000193498"/>
    </source>
</evidence>
<name>A0A1Y1XQC5_9FUNG</name>
<dbReference type="Proteomes" id="UP000193498">
    <property type="component" value="Unassembled WGS sequence"/>
</dbReference>
<keyword evidence="3" id="KW-1185">Reference proteome</keyword>
<feature type="domain" description="Carbohydrate-binding module family 19" evidence="1">
    <location>
        <begin position="9"/>
        <end position="52"/>
    </location>
</feature>
<accession>A0A1Y1XQC5</accession>
<dbReference type="GO" id="GO:0008061">
    <property type="term" value="F:chitin binding"/>
    <property type="evidence" value="ECO:0007669"/>
    <property type="project" value="InterPro"/>
</dbReference>
<evidence type="ECO:0000259" key="1">
    <source>
        <dbReference type="Pfam" id="PF03427"/>
    </source>
</evidence>
<dbReference type="Pfam" id="PF03427">
    <property type="entry name" value="CBM_19"/>
    <property type="match status" value="1"/>
</dbReference>
<sequence>MFTPVQTPIVTVATSCVDGTYQCVDSGKSVEFTVCNNGKLVTEACAPGTVCKTVKDSILCDWA</sequence>
<protein>
    <recommendedName>
        <fullName evidence="1">Carbohydrate-binding module family 19 domain-containing protein</fullName>
    </recommendedName>
</protein>
<dbReference type="GO" id="GO:0006032">
    <property type="term" value="P:chitin catabolic process"/>
    <property type="evidence" value="ECO:0007669"/>
    <property type="project" value="InterPro"/>
</dbReference>
<dbReference type="OrthoDB" id="2336871at2759"/>
<dbReference type="InterPro" id="IPR005089">
    <property type="entry name" value="CBM19"/>
</dbReference>
<dbReference type="InParanoid" id="A0A1Y1XQC5"/>
<comment type="caution">
    <text evidence="2">The sequence shown here is derived from an EMBL/GenBank/DDBJ whole genome shotgun (WGS) entry which is preliminary data.</text>
</comment>
<proteinExistence type="predicted"/>
<evidence type="ECO:0000313" key="2">
    <source>
        <dbReference type="EMBL" id="ORX87941.1"/>
    </source>
</evidence>
<dbReference type="AlphaFoldDB" id="A0A1Y1XQC5"/>
<organism evidence="2 3">
    <name type="scientific">Basidiobolus meristosporus CBS 931.73</name>
    <dbReference type="NCBI Taxonomy" id="1314790"/>
    <lineage>
        <taxon>Eukaryota</taxon>
        <taxon>Fungi</taxon>
        <taxon>Fungi incertae sedis</taxon>
        <taxon>Zoopagomycota</taxon>
        <taxon>Entomophthoromycotina</taxon>
        <taxon>Basidiobolomycetes</taxon>
        <taxon>Basidiobolales</taxon>
        <taxon>Basidiobolaceae</taxon>
        <taxon>Basidiobolus</taxon>
    </lineage>
</organism>
<dbReference type="EMBL" id="MCFE01000542">
    <property type="protein sequence ID" value="ORX87941.1"/>
    <property type="molecule type" value="Genomic_DNA"/>
</dbReference>
<gene>
    <name evidence="2" type="ORF">K493DRAFT_319586</name>
</gene>